<gene>
    <name evidence="1" type="ORF">LYSBPC_18050</name>
</gene>
<evidence type="ECO:0000313" key="1">
    <source>
        <dbReference type="EMBL" id="GLC88678.1"/>
    </source>
</evidence>
<comment type="caution">
    <text evidence="1">The sequence shown here is derived from an EMBL/GenBank/DDBJ whole genome shotgun (WGS) entry which is preliminary data.</text>
</comment>
<organism evidence="1 2">
    <name type="scientific">Lysinibacillus piscis</name>
    <dbReference type="NCBI Taxonomy" id="2518931"/>
    <lineage>
        <taxon>Bacteria</taxon>
        <taxon>Bacillati</taxon>
        <taxon>Bacillota</taxon>
        <taxon>Bacilli</taxon>
        <taxon>Bacillales</taxon>
        <taxon>Bacillaceae</taxon>
        <taxon>Lysinibacillus</taxon>
    </lineage>
</organism>
<evidence type="ECO:0000313" key="2">
    <source>
        <dbReference type="Proteomes" id="UP001065593"/>
    </source>
</evidence>
<evidence type="ECO:0008006" key="3">
    <source>
        <dbReference type="Google" id="ProtNLM"/>
    </source>
</evidence>
<dbReference type="Gene3D" id="1.10.10.60">
    <property type="entry name" value="Homeodomain-like"/>
    <property type="match status" value="1"/>
</dbReference>
<reference evidence="1" key="1">
    <citation type="submission" date="2022-08" db="EMBL/GenBank/DDBJ databases">
        <title>Draft genome sequence of Lysinibacillus sp. strain KH24.</title>
        <authorList>
            <person name="Kanbe H."/>
            <person name="Itoh H."/>
        </authorList>
    </citation>
    <scope>NUCLEOTIDE SEQUENCE</scope>
    <source>
        <strain evidence="1">KH24</strain>
    </source>
</reference>
<name>A0ABQ5NJZ6_9BACI</name>
<dbReference type="RefSeq" id="WP_264988440.1">
    <property type="nucleotide sequence ID" value="NZ_BRZA01000002.1"/>
</dbReference>
<proteinExistence type="predicted"/>
<sequence length="82" mass="9403">MKGMRERQKRYILFTGEAHENMKFDFTQHEIDKFISLWDEGIPIAKIAKKFGINTTNAGLVVMDLHMAGKLKERTTGVFGSK</sequence>
<dbReference type="EMBL" id="BRZA01000002">
    <property type="protein sequence ID" value="GLC88678.1"/>
    <property type="molecule type" value="Genomic_DNA"/>
</dbReference>
<protein>
    <recommendedName>
        <fullName evidence="3">Helix-turn-helix domain containing protein</fullName>
    </recommendedName>
</protein>
<dbReference type="Proteomes" id="UP001065593">
    <property type="component" value="Unassembled WGS sequence"/>
</dbReference>
<keyword evidence="2" id="KW-1185">Reference proteome</keyword>
<accession>A0ABQ5NJZ6</accession>